<dbReference type="PROSITE" id="PS51029">
    <property type="entry name" value="MADF"/>
    <property type="match status" value="1"/>
</dbReference>
<dbReference type="GO" id="GO:0019856">
    <property type="term" value="P:pyrimidine nucleobase biosynthetic process"/>
    <property type="evidence" value="ECO:0007669"/>
    <property type="project" value="TreeGrafter"/>
</dbReference>
<dbReference type="GO" id="GO:0003677">
    <property type="term" value="F:DNA binding"/>
    <property type="evidence" value="ECO:0007669"/>
    <property type="project" value="InterPro"/>
</dbReference>
<dbReference type="InterPro" id="IPR027417">
    <property type="entry name" value="P-loop_NTPase"/>
</dbReference>
<keyword evidence="7 11" id="KW-0665">Pyrimidine biosynthesis</keyword>
<feature type="domain" description="MADF" evidence="13">
    <location>
        <begin position="57"/>
        <end position="149"/>
    </location>
</feature>
<sequence>MKYILVTGGVISGVGKGVIASSFGTLLKSCGLDVTSIKIDPYINIDAGTFSPYEHEQFIRDVEQRPAIWNRNFHCNKAFLEQMWDELSAEHKLPKVVLKAKWKGLRDNFRVEYKRIPRSDSGEFLVEPATFESKWIHYYALLFLTEHMRHRVPKNEQDQAFYFAQQSQDCEKTVVEPDLTNGLIRRIQDSDEEFDEDDVEEDEDEVTETTPPAAHSQPLTTMGTLPGAIIKTEDARNLLKNIDKEVQDLSKKSLDNRDQLIETNSSTALQLQQATTISSTTTGSGLCLVTTAPTVPNTTSLVTGAGSLSSSASSVSSTTSSNSSSCLSTLNVFQTSPPIAHTTALAVAATLASMNGVSHNSLATANPPAISNLSQSTLPSAMVLPNTCLAVAAAAAAQQQKIRSVSPPPLYNKAHHPQPSSNGVMSKERSDDFPLNASNCLHGSHEHLNFTKHSYTNGLIPALKLKRPRLSEDSNFNGSSTMDTSTPTPLVPEDDDYHYLLSLHPYMKQLTAAQKLRIRTKIQKLIFKELYKEDLEDSNLLLFQLSEVYVLDDGGEVDLDLGNYERFLDVTLHRDNNITTGKIYQLVIEKERKGEYLGKTVQVVPHITDAIQEWVERVAETPVRGNSKPQVCIVELGGTIGDIEGMPFVEAFRQFQFRVKRENFCVAHVSLVPSPSSTGEPKTKPTQSSVRELRGFGLSPDLIVCRSEKPIGLEVKEKISNFCHVAPDQVICIHDLSSIYHVPLLMEQTGVIEFLNERLQLNILPSKREKCLQQWKDLARRSETLRKNVAIALVGKYTKFKDSYASVMKALQHAALAAGYNLKINFIDSTLLEKETLQEAPSKYHREWQMLCESDGVLVPGGFGSRGIEGKIKACQWCRENRKPFLGICLGLQAAVIEFARNVLGLKDAHTTEIDPNTSHALVIDMPEHHTGQMGGTMRLGKRTTIFADEPSIIRQLYGNPKTVDERHRHRYEVNPKYVPQLEEHGMRFVGCDDTKTRMEVIELRDHPYYVGTQYHPEYLSRPLKPSPPFLGLILASVGRLPNYIARGCRLSPRQMSDVSSDEEDMLVSDALKHLKLNGNANLTPNGKTLLLNGSASASDSEATPAPLIFINFKAIIIKFKKICNFVHYNNNDNLAALFC</sequence>
<dbReference type="PROSITE" id="PS51031">
    <property type="entry name" value="BESS"/>
    <property type="match status" value="1"/>
</dbReference>
<dbReference type="GO" id="GO:0005737">
    <property type="term" value="C:cytoplasm"/>
    <property type="evidence" value="ECO:0007669"/>
    <property type="project" value="TreeGrafter"/>
</dbReference>
<dbReference type="InterPro" id="IPR017926">
    <property type="entry name" value="GATASE"/>
</dbReference>
<dbReference type="GO" id="GO:0097268">
    <property type="term" value="C:cytoophidium"/>
    <property type="evidence" value="ECO:0007669"/>
    <property type="project" value="TreeGrafter"/>
</dbReference>
<evidence type="ECO:0000256" key="11">
    <source>
        <dbReference type="RuleBase" id="RU810713"/>
    </source>
</evidence>
<feature type="region of interest" description="Disordered" evidence="12">
    <location>
        <begin position="409"/>
        <end position="430"/>
    </location>
</feature>
<organism evidence="15 16">
    <name type="scientific">Lucilia cuprina</name>
    <name type="common">Green bottle fly</name>
    <name type="synonym">Australian sheep blowfly</name>
    <dbReference type="NCBI Taxonomy" id="7375"/>
    <lineage>
        <taxon>Eukaryota</taxon>
        <taxon>Metazoa</taxon>
        <taxon>Ecdysozoa</taxon>
        <taxon>Arthropoda</taxon>
        <taxon>Hexapoda</taxon>
        <taxon>Insecta</taxon>
        <taxon>Pterygota</taxon>
        <taxon>Neoptera</taxon>
        <taxon>Endopterygota</taxon>
        <taxon>Diptera</taxon>
        <taxon>Brachycera</taxon>
        <taxon>Muscomorpha</taxon>
        <taxon>Oestroidea</taxon>
        <taxon>Calliphoridae</taxon>
        <taxon>Luciliinae</taxon>
        <taxon>Lucilia</taxon>
    </lineage>
</organism>
<comment type="caution">
    <text evidence="15">The sequence shown here is derived from an EMBL/GenBank/DDBJ whole genome shotgun (WGS) entry which is preliminary data.</text>
</comment>
<feature type="domain" description="BESS" evidence="14">
    <location>
        <begin position="493"/>
        <end position="532"/>
    </location>
</feature>
<evidence type="ECO:0000313" key="15">
    <source>
        <dbReference type="EMBL" id="KNC30567.1"/>
    </source>
</evidence>
<evidence type="ECO:0000256" key="2">
    <source>
        <dbReference type="ARBA" id="ARBA00007533"/>
    </source>
</evidence>
<dbReference type="InterPro" id="IPR029062">
    <property type="entry name" value="Class_I_gatase-like"/>
</dbReference>
<name>A0A0L0CED6_LUCCU</name>
<keyword evidence="5 11" id="KW-0067">ATP-binding</keyword>
<dbReference type="GO" id="GO:0005634">
    <property type="term" value="C:nucleus"/>
    <property type="evidence" value="ECO:0007669"/>
    <property type="project" value="UniProtKB-SubCell"/>
</dbReference>
<dbReference type="PROSITE" id="PS51273">
    <property type="entry name" value="GATASE_TYPE_1"/>
    <property type="match status" value="1"/>
</dbReference>
<feature type="non-terminal residue" evidence="15">
    <location>
        <position position="1140"/>
    </location>
</feature>
<dbReference type="InterPro" id="IPR004210">
    <property type="entry name" value="BESS_motif"/>
</dbReference>
<comment type="subcellular location">
    <subcellularLocation>
        <location evidence="10">Nucleus</location>
    </subcellularLocation>
</comment>
<protein>
    <recommendedName>
        <fullName evidence="11">CTP synthase</fullName>
        <ecNumber evidence="11">6.3.4.2</ecNumber>
    </recommendedName>
    <alternativeName>
        <fullName evidence="11">UTP--ammonia ligase</fullName>
    </alternativeName>
</protein>
<evidence type="ECO:0000256" key="12">
    <source>
        <dbReference type="SAM" id="MobiDB-lite"/>
    </source>
</evidence>
<accession>A0A0L0CED6</accession>
<dbReference type="EC" id="6.3.4.2" evidence="11"/>
<dbReference type="InterPro" id="IPR004468">
    <property type="entry name" value="CTP_synthase"/>
</dbReference>
<dbReference type="CDD" id="cd03113">
    <property type="entry name" value="CTPS_N"/>
    <property type="match status" value="1"/>
</dbReference>
<evidence type="ECO:0000256" key="1">
    <source>
        <dbReference type="ARBA" id="ARBA00005171"/>
    </source>
</evidence>
<evidence type="ECO:0000256" key="10">
    <source>
        <dbReference type="PROSITE-ProRule" id="PRU00371"/>
    </source>
</evidence>
<evidence type="ECO:0000256" key="9">
    <source>
        <dbReference type="ARBA" id="ARBA00047781"/>
    </source>
</evidence>
<evidence type="ECO:0000256" key="6">
    <source>
        <dbReference type="ARBA" id="ARBA00022962"/>
    </source>
</evidence>
<feature type="region of interest" description="Disordered" evidence="12">
    <location>
        <begin position="185"/>
        <end position="224"/>
    </location>
</feature>
<evidence type="ECO:0000259" key="14">
    <source>
        <dbReference type="PROSITE" id="PS51031"/>
    </source>
</evidence>
<dbReference type="Pfam" id="PF00117">
    <property type="entry name" value="GATase"/>
    <property type="match status" value="1"/>
</dbReference>
<dbReference type="InterPro" id="IPR017456">
    <property type="entry name" value="CTP_synthase_N"/>
</dbReference>
<dbReference type="FunFam" id="3.40.50.300:FF:000207">
    <property type="entry name" value="CTP synthase"/>
    <property type="match status" value="1"/>
</dbReference>
<dbReference type="EMBL" id="JRES01000502">
    <property type="protein sequence ID" value="KNC30567.1"/>
    <property type="molecule type" value="Genomic_DNA"/>
</dbReference>
<dbReference type="NCBIfam" id="TIGR00337">
    <property type="entry name" value="PyrG"/>
    <property type="match status" value="1"/>
</dbReference>
<comment type="similarity">
    <text evidence="2 11">Belongs to the CTP synthase family.</text>
</comment>
<keyword evidence="6 11" id="KW-0315">Glutamine amidotransferase</keyword>
<feature type="compositionally biased region" description="Acidic residues" evidence="12">
    <location>
        <begin position="190"/>
        <end position="207"/>
    </location>
</feature>
<comment type="pathway">
    <text evidence="1 11">Pyrimidine metabolism; CTP biosynthesis via de novo pathway; CTP from UDP: step 2/2.</text>
</comment>
<dbReference type="GO" id="GO:0044210">
    <property type="term" value="P:'de novo' CTP biosynthetic process"/>
    <property type="evidence" value="ECO:0007669"/>
    <property type="project" value="UniProtKB-UniRule"/>
</dbReference>
<dbReference type="InterPro" id="IPR006578">
    <property type="entry name" value="MADF-dom"/>
</dbReference>
<dbReference type="Pfam" id="PF02944">
    <property type="entry name" value="BESS"/>
    <property type="match status" value="1"/>
</dbReference>
<comment type="function">
    <text evidence="8">Catalyzes the ATP-dependent amination of UTP to CTP with either L-glutamine or ammonia as the source of nitrogen. Constitutes the rate-limiting enzyme in the synthesis of cytosine nucleotides.</text>
</comment>
<keyword evidence="16" id="KW-1185">Reference proteome</keyword>
<evidence type="ECO:0000256" key="4">
    <source>
        <dbReference type="ARBA" id="ARBA00022741"/>
    </source>
</evidence>
<dbReference type="InterPro" id="IPR033828">
    <property type="entry name" value="GATase1_CTP_Synthase"/>
</dbReference>
<dbReference type="SUPFAM" id="SSF52317">
    <property type="entry name" value="Class I glutamine amidotransferase-like"/>
    <property type="match status" value="1"/>
</dbReference>
<keyword evidence="10" id="KW-0539">Nucleus</keyword>
<dbReference type="CDD" id="cd01746">
    <property type="entry name" value="GATase1_CTP_Synthase"/>
    <property type="match status" value="1"/>
</dbReference>
<dbReference type="PANTHER" id="PTHR11550">
    <property type="entry name" value="CTP SYNTHASE"/>
    <property type="match status" value="1"/>
</dbReference>
<evidence type="ECO:0000313" key="16">
    <source>
        <dbReference type="Proteomes" id="UP000037069"/>
    </source>
</evidence>
<proteinExistence type="inferred from homology"/>
<dbReference type="PANTHER" id="PTHR11550:SF0">
    <property type="entry name" value="CTP SYNTHASE-RELATED"/>
    <property type="match status" value="1"/>
</dbReference>
<dbReference type="FunFam" id="3.40.50.880:FF:000005">
    <property type="entry name" value="CTP synthase"/>
    <property type="match status" value="1"/>
</dbReference>
<dbReference type="GO" id="GO:0005524">
    <property type="term" value="F:ATP binding"/>
    <property type="evidence" value="ECO:0007669"/>
    <property type="project" value="UniProtKB-KW"/>
</dbReference>
<dbReference type="GO" id="GO:0042802">
    <property type="term" value="F:identical protein binding"/>
    <property type="evidence" value="ECO:0007669"/>
    <property type="project" value="TreeGrafter"/>
</dbReference>
<keyword evidence="3 11" id="KW-0436">Ligase</keyword>
<evidence type="ECO:0000256" key="8">
    <source>
        <dbReference type="ARBA" id="ARBA00037348"/>
    </source>
</evidence>
<dbReference type="OMA" id="VMSKERS"/>
<dbReference type="STRING" id="7375.A0A0L0CED6"/>
<dbReference type="SMART" id="SM00595">
    <property type="entry name" value="MADF"/>
    <property type="match status" value="1"/>
</dbReference>
<dbReference type="UniPathway" id="UPA00159">
    <property type="reaction ID" value="UER00277"/>
</dbReference>
<dbReference type="Gene3D" id="3.40.50.300">
    <property type="entry name" value="P-loop containing nucleotide triphosphate hydrolases"/>
    <property type="match status" value="2"/>
</dbReference>
<dbReference type="Pfam" id="PF10545">
    <property type="entry name" value="MADF_DNA_bdg"/>
    <property type="match status" value="1"/>
</dbReference>
<dbReference type="Proteomes" id="UP000037069">
    <property type="component" value="Unassembled WGS sequence"/>
</dbReference>
<dbReference type="OrthoDB" id="1739076at2759"/>
<evidence type="ECO:0000259" key="13">
    <source>
        <dbReference type="PROSITE" id="PS51029"/>
    </source>
</evidence>
<dbReference type="NCBIfam" id="NF003792">
    <property type="entry name" value="PRK05380.1"/>
    <property type="match status" value="1"/>
</dbReference>
<comment type="catalytic activity">
    <reaction evidence="9 11">
        <text>UTP + L-glutamine + ATP + H2O = CTP + L-glutamate + ADP + phosphate + 2 H(+)</text>
        <dbReference type="Rhea" id="RHEA:26426"/>
        <dbReference type="ChEBI" id="CHEBI:15377"/>
        <dbReference type="ChEBI" id="CHEBI:15378"/>
        <dbReference type="ChEBI" id="CHEBI:29985"/>
        <dbReference type="ChEBI" id="CHEBI:30616"/>
        <dbReference type="ChEBI" id="CHEBI:37563"/>
        <dbReference type="ChEBI" id="CHEBI:43474"/>
        <dbReference type="ChEBI" id="CHEBI:46398"/>
        <dbReference type="ChEBI" id="CHEBI:58359"/>
        <dbReference type="ChEBI" id="CHEBI:456216"/>
        <dbReference type="EC" id="6.3.4.2"/>
    </reaction>
</comment>
<evidence type="ECO:0000256" key="3">
    <source>
        <dbReference type="ARBA" id="ARBA00022598"/>
    </source>
</evidence>
<keyword evidence="4 11" id="KW-0547">Nucleotide-binding</keyword>
<reference evidence="15 16" key="1">
    <citation type="journal article" date="2015" name="Nat. Commun.">
        <title>Lucilia cuprina genome unlocks parasitic fly biology to underpin future interventions.</title>
        <authorList>
            <person name="Anstead C.A."/>
            <person name="Korhonen P.K."/>
            <person name="Young N.D."/>
            <person name="Hall R.S."/>
            <person name="Jex A.R."/>
            <person name="Murali S.C."/>
            <person name="Hughes D.S."/>
            <person name="Lee S.F."/>
            <person name="Perry T."/>
            <person name="Stroehlein A.J."/>
            <person name="Ansell B.R."/>
            <person name="Breugelmans B."/>
            <person name="Hofmann A."/>
            <person name="Qu J."/>
            <person name="Dugan S."/>
            <person name="Lee S.L."/>
            <person name="Chao H."/>
            <person name="Dinh H."/>
            <person name="Han Y."/>
            <person name="Doddapaneni H.V."/>
            <person name="Worley K.C."/>
            <person name="Muzny D.M."/>
            <person name="Ioannidis P."/>
            <person name="Waterhouse R.M."/>
            <person name="Zdobnov E.M."/>
            <person name="James P.J."/>
            <person name="Bagnall N.H."/>
            <person name="Kotze A.C."/>
            <person name="Gibbs R.A."/>
            <person name="Richards S."/>
            <person name="Batterham P."/>
            <person name="Gasser R.B."/>
        </authorList>
    </citation>
    <scope>NUCLEOTIDE SEQUENCE [LARGE SCALE GENOMIC DNA]</scope>
    <source>
        <strain evidence="15 16">LS</strain>
        <tissue evidence="15">Full body</tissue>
    </source>
</reference>
<dbReference type="Pfam" id="PF06418">
    <property type="entry name" value="CTP_synth_N"/>
    <property type="match status" value="2"/>
</dbReference>
<dbReference type="AlphaFoldDB" id="A0A0L0CED6"/>
<dbReference type="Gene3D" id="3.40.50.880">
    <property type="match status" value="1"/>
</dbReference>
<dbReference type="SUPFAM" id="SSF52540">
    <property type="entry name" value="P-loop containing nucleoside triphosphate hydrolases"/>
    <property type="match status" value="2"/>
</dbReference>
<evidence type="ECO:0000256" key="5">
    <source>
        <dbReference type="ARBA" id="ARBA00022840"/>
    </source>
</evidence>
<gene>
    <name evidence="15" type="ORF">FF38_11967</name>
</gene>
<evidence type="ECO:0000256" key="7">
    <source>
        <dbReference type="ARBA" id="ARBA00022975"/>
    </source>
</evidence>
<dbReference type="GO" id="GO:0003883">
    <property type="term" value="F:CTP synthase activity"/>
    <property type="evidence" value="ECO:0007669"/>
    <property type="project" value="UniProtKB-UniRule"/>
</dbReference>